<name>A0A521AC56_9SPHI</name>
<dbReference type="Proteomes" id="UP000320300">
    <property type="component" value="Unassembled WGS sequence"/>
</dbReference>
<dbReference type="InterPro" id="IPR050356">
    <property type="entry name" value="SulA_CellDiv_inhibitor"/>
</dbReference>
<dbReference type="Gene3D" id="3.40.1170.60">
    <property type="match status" value="1"/>
</dbReference>
<dbReference type="OrthoDB" id="625722at2"/>
<sequence>MQKRFVSIWFCHLLADWQLIRRPELAAVPFVFAAADHGRKIITSVSQLAHEAGIEKGMRAADAKAICAGLEILDDKPGRPAQLLRGLGDWCIRYAPIVSIDEFGMDSLLLDVSGCTHLWGGEREYIKEIITKFKSKGYTVRLAMADTTGAAWAVSRWGKRTPLIQPGGHTEALLSLPPEALRLDDALIMKLRKLGFSQIKTFIGMPRSVLRRRFGEAFLLRLAQAIGTEEEVLTPLQPVLPFQERLSCLEPIKTRTGIEIAITKLLECMCKRLQEEGKGLRTGILTGHRIDGKMVQIAIGTSAATHSVSHLFKLFQLKIDQIKPGLGIELFILDAPKTGDVEVPQGAMWTATPGLDDQSVTQLLDRVAGKVGASAIHRYLPATRYWPERSIKGAVSLSEKPVADWSTSRPRPTELLRQPDPIEVMALIPDHPPKFFIYKGVQHQVAKADGPERIEREWWLDEGEHRDYYQVEDDKGQRYWLFRSGHYGVEKKYKWFIHGFFA</sequence>
<dbReference type="InterPro" id="IPR043128">
    <property type="entry name" value="Rev_trsase/Diguanyl_cyclase"/>
</dbReference>
<evidence type="ECO:0000313" key="4">
    <source>
        <dbReference type="EMBL" id="SMO32407.1"/>
    </source>
</evidence>
<dbReference type="PANTHER" id="PTHR35369:SF2">
    <property type="entry name" value="BLR3025 PROTEIN"/>
    <property type="match status" value="1"/>
</dbReference>
<keyword evidence="5" id="KW-1185">Reference proteome</keyword>
<dbReference type="InterPro" id="IPR043502">
    <property type="entry name" value="DNA/RNA_pol_sf"/>
</dbReference>
<evidence type="ECO:0000259" key="3">
    <source>
        <dbReference type="PROSITE" id="PS50173"/>
    </source>
</evidence>
<keyword evidence="2" id="KW-0227">DNA damage</keyword>
<proteinExistence type="inferred from homology"/>
<dbReference type="GO" id="GO:0006281">
    <property type="term" value="P:DNA repair"/>
    <property type="evidence" value="ECO:0007669"/>
    <property type="project" value="InterPro"/>
</dbReference>
<dbReference type="Pfam" id="PF00817">
    <property type="entry name" value="IMS"/>
    <property type="match status" value="1"/>
</dbReference>
<comment type="similarity">
    <text evidence="1">Belongs to the DNA polymerase type-Y family.</text>
</comment>
<organism evidence="4 5">
    <name type="scientific">Pedobacter westerhofensis</name>
    <dbReference type="NCBI Taxonomy" id="425512"/>
    <lineage>
        <taxon>Bacteria</taxon>
        <taxon>Pseudomonadati</taxon>
        <taxon>Bacteroidota</taxon>
        <taxon>Sphingobacteriia</taxon>
        <taxon>Sphingobacteriales</taxon>
        <taxon>Sphingobacteriaceae</taxon>
        <taxon>Pedobacter</taxon>
    </lineage>
</organism>
<protein>
    <submittedName>
        <fullName evidence="4">Protein ImuB</fullName>
    </submittedName>
</protein>
<feature type="domain" description="UmuC" evidence="3">
    <location>
        <begin position="5"/>
        <end position="159"/>
    </location>
</feature>
<evidence type="ECO:0000256" key="1">
    <source>
        <dbReference type="ARBA" id="ARBA00010945"/>
    </source>
</evidence>
<dbReference type="RefSeq" id="WP_142526186.1">
    <property type="nucleotide sequence ID" value="NZ_CBCSJO010000002.1"/>
</dbReference>
<dbReference type="AlphaFoldDB" id="A0A521AC56"/>
<evidence type="ECO:0000313" key="5">
    <source>
        <dbReference type="Proteomes" id="UP000320300"/>
    </source>
</evidence>
<gene>
    <name evidence="4" type="ORF">SAMN06265348_10140</name>
</gene>
<dbReference type="EMBL" id="FXTN01000001">
    <property type="protein sequence ID" value="SMO32407.1"/>
    <property type="molecule type" value="Genomic_DNA"/>
</dbReference>
<accession>A0A521AC56</accession>
<dbReference type="SUPFAM" id="SSF56672">
    <property type="entry name" value="DNA/RNA polymerases"/>
    <property type="match status" value="1"/>
</dbReference>
<evidence type="ECO:0000256" key="2">
    <source>
        <dbReference type="ARBA" id="ARBA00022763"/>
    </source>
</evidence>
<dbReference type="PANTHER" id="PTHR35369">
    <property type="entry name" value="BLR3025 PROTEIN-RELATED"/>
    <property type="match status" value="1"/>
</dbReference>
<dbReference type="CDD" id="cd03468">
    <property type="entry name" value="PolY_like"/>
    <property type="match status" value="1"/>
</dbReference>
<dbReference type="PROSITE" id="PS50173">
    <property type="entry name" value="UMUC"/>
    <property type="match status" value="1"/>
</dbReference>
<reference evidence="4 5" key="1">
    <citation type="submission" date="2017-05" db="EMBL/GenBank/DDBJ databases">
        <authorList>
            <person name="Varghese N."/>
            <person name="Submissions S."/>
        </authorList>
    </citation>
    <scope>NUCLEOTIDE SEQUENCE [LARGE SCALE GENOMIC DNA]</scope>
    <source>
        <strain evidence="4 5">DSM 19036</strain>
    </source>
</reference>
<dbReference type="InterPro" id="IPR001126">
    <property type="entry name" value="UmuC"/>
</dbReference>
<dbReference type="Gene3D" id="3.30.70.270">
    <property type="match status" value="1"/>
</dbReference>